<evidence type="ECO:0000256" key="10">
    <source>
        <dbReference type="ARBA" id="ARBA00023180"/>
    </source>
</evidence>
<dbReference type="InterPro" id="IPR016186">
    <property type="entry name" value="C-type_lectin-like/link_sf"/>
</dbReference>
<dbReference type="GO" id="GO:0031012">
    <property type="term" value="C:extracellular matrix"/>
    <property type="evidence" value="ECO:0007669"/>
    <property type="project" value="TreeGrafter"/>
</dbReference>
<keyword evidence="8" id="KW-0176">Collagen</keyword>
<feature type="compositionally biased region" description="Pro residues" evidence="13">
    <location>
        <begin position="313"/>
        <end position="322"/>
    </location>
</feature>
<proteinExistence type="inferred from homology"/>
<keyword evidence="17" id="KW-1185">Reference proteome</keyword>
<name>A0A3Q3KE52_MONAL</name>
<reference evidence="16" key="1">
    <citation type="submission" date="2025-08" db="UniProtKB">
        <authorList>
            <consortium name="Ensembl"/>
        </authorList>
    </citation>
    <scope>IDENTIFICATION</scope>
</reference>
<feature type="compositionally biased region" description="Basic and acidic residues" evidence="13">
    <location>
        <begin position="580"/>
        <end position="592"/>
    </location>
</feature>
<feature type="compositionally biased region" description="Pro residues" evidence="13">
    <location>
        <begin position="422"/>
        <end position="434"/>
    </location>
</feature>
<comment type="similarity">
    <text evidence="12">Belongs to the multiplexin collagen family.</text>
</comment>
<dbReference type="FunFam" id="3.10.100.10:FF:000008">
    <property type="entry name" value="collagen alpha-1(XVIII) chain isoform X1"/>
    <property type="match status" value="1"/>
</dbReference>
<dbReference type="Pfam" id="PF06482">
    <property type="entry name" value="Endostatin"/>
    <property type="match status" value="1"/>
</dbReference>
<feature type="region of interest" description="Disordered" evidence="13">
    <location>
        <begin position="245"/>
        <end position="286"/>
    </location>
</feature>
<feature type="domain" description="Thrombospondin-like N-terminal" evidence="15">
    <location>
        <begin position="26"/>
        <end position="215"/>
    </location>
</feature>
<dbReference type="InterPro" id="IPR050149">
    <property type="entry name" value="Collagen_superfamily"/>
</dbReference>
<dbReference type="SUPFAM" id="SSF56436">
    <property type="entry name" value="C-type lectin-like"/>
    <property type="match status" value="1"/>
</dbReference>
<evidence type="ECO:0000256" key="8">
    <source>
        <dbReference type="ARBA" id="ARBA00023119"/>
    </source>
</evidence>
<dbReference type="InterPro" id="IPR016187">
    <property type="entry name" value="CTDL_fold"/>
</dbReference>
<keyword evidence="5" id="KW-0677">Repeat</keyword>
<dbReference type="InterPro" id="IPR048287">
    <property type="entry name" value="TSPN-like_N"/>
</dbReference>
<evidence type="ECO:0000313" key="17">
    <source>
        <dbReference type="Proteomes" id="UP000261600"/>
    </source>
</evidence>
<sequence length="793" mass="84805">SRPQFSLLLHKFFTSVLFLTVELDSGISLLQLIGDPPPDEIIRVSGPRDEAAFLFTSAAASGQPVLAHVPSPFYRHFSLLFHLKPSTPAASVLFSITDGPQKLIYIGVKLSAVQSGRQKVQFFYTEPDAEASYEAASFDVPSLVNTWSRFSLSVFEDRVTLYQGCDSEPQVVKFERSPDLMEFDAGAGIFVGQAGGADTDKFKGEIAELRLVGNPQAAERLCDDEDDSDAVSILVNILVKDEAHGAKGDKGDKGEKGSKGDRGPAGPKGDSRSGFGSGVSSQGERGQKVKHYYKYLCGIGYPGNKGERGAQGPPGPPGPPGPAAEVVRLGDGSAVQHVAGPPGPPGLPGADGAAGPPGADGEPVSPENLRKILNSPNVVGCYILITCRFLFFRGQKGEPGIILGPDGTPLYLGALAGQPGEKGPPGPVGPPGSYGPPGHKGEIGLPGRPGRPGLNGAKGAKGDASIGSGYGYPGPPGPPDIKYFQRGLLRSYDTMTATARIQPEGSLVYIIDQTDLYLRVRDGVRQVKGNEVAAVEPPPVIPYYPDHSSQSQPASPVHPSSGHQSEPDPYYPQYPSNPDPRYHPDSQYHPDPRYPAPTNPRFPSYGDRLNQPDGRYFVHTLHLIAMNSPQTGSMKGIRGADFLCFSQAQAVGMKGTFRAFLSARLQDLYSIVHKTDRDHLPIVNLKDEVLFDSWDAIFSGGRMKDSVTIYSFDGKDVLSDSTWPEKMVWHGSNSAGQHHIDNFCETWRVGDPVVTGMASSLQSGSLLQQSSSSCSSSYVVLCIENSYTGQSRR</sequence>
<protein>
    <recommendedName>
        <fullName evidence="15">Thrombospondin-like N-terminal domain-containing protein</fullName>
    </recommendedName>
</protein>
<keyword evidence="7" id="KW-0654">Proteoglycan</keyword>
<feature type="signal peptide" evidence="14">
    <location>
        <begin position="1"/>
        <end position="18"/>
    </location>
</feature>
<keyword evidence="2" id="KW-0964">Secreted</keyword>
<dbReference type="Gene3D" id="3.40.1620.70">
    <property type="match status" value="1"/>
</dbReference>
<evidence type="ECO:0000256" key="14">
    <source>
        <dbReference type="SAM" id="SignalP"/>
    </source>
</evidence>
<organism evidence="16 17">
    <name type="scientific">Monopterus albus</name>
    <name type="common">Swamp eel</name>
    <dbReference type="NCBI Taxonomy" id="43700"/>
    <lineage>
        <taxon>Eukaryota</taxon>
        <taxon>Metazoa</taxon>
        <taxon>Chordata</taxon>
        <taxon>Craniata</taxon>
        <taxon>Vertebrata</taxon>
        <taxon>Euteleostomi</taxon>
        <taxon>Actinopterygii</taxon>
        <taxon>Neopterygii</taxon>
        <taxon>Teleostei</taxon>
        <taxon>Neoteleostei</taxon>
        <taxon>Acanthomorphata</taxon>
        <taxon>Anabantaria</taxon>
        <taxon>Synbranchiformes</taxon>
        <taxon>Synbranchidae</taxon>
        <taxon>Monopterus</taxon>
    </lineage>
</organism>
<keyword evidence="11" id="KW-0379">Hydroxylation</keyword>
<evidence type="ECO:0000256" key="7">
    <source>
        <dbReference type="ARBA" id="ARBA00022974"/>
    </source>
</evidence>
<feature type="region of interest" description="Disordered" evidence="13">
    <location>
        <begin position="536"/>
        <end position="609"/>
    </location>
</feature>
<dbReference type="GO" id="GO:0005615">
    <property type="term" value="C:extracellular space"/>
    <property type="evidence" value="ECO:0007669"/>
    <property type="project" value="TreeGrafter"/>
</dbReference>
<dbReference type="GO" id="GO:0007155">
    <property type="term" value="P:cell adhesion"/>
    <property type="evidence" value="ECO:0007669"/>
    <property type="project" value="UniProtKB-KW"/>
</dbReference>
<accession>A0A3Q3KE52</accession>
<dbReference type="Gene3D" id="2.60.120.200">
    <property type="match status" value="1"/>
</dbReference>
<dbReference type="GO" id="GO:0030198">
    <property type="term" value="P:extracellular matrix organization"/>
    <property type="evidence" value="ECO:0007669"/>
    <property type="project" value="TreeGrafter"/>
</dbReference>
<dbReference type="SUPFAM" id="SSF49899">
    <property type="entry name" value="Concanavalin A-like lectins/glucanases"/>
    <property type="match status" value="1"/>
</dbReference>
<evidence type="ECO:0000313" key="16">
    <source>
        <dbReference type="Ensembl" id="ENSMALP00000027278.1"/>
    </source>
</evidence>
<dbReference type="Pfam" id="PF20010">
    <property type="entry name" value="Collagen_trimer"/>
    <property type="match status" value="1"/>
</dbReference>
<keyword evidence="4 14" id="KW-0732">Signal</keyword>
<dbReference type="GO" id="GO:0030020">
    <property type="term" value="F:extracellular matrix structural constituent conferring tensile strength"/>
    <property type="evidence" value="ECO:0007669"/>
    <property type="project" value="TreeGrafter"/>
</dbReference>
<feature type="chain" id="PRO_5018757443" description="Thrombospondin-like N-terminal domain-containing protein" evidence="14">
    <location>
        <begin position="19"/>
        <end position="793"/>
    </location>
</feature>
<dbReference type="PANTHER" id="PTHR24023:SF1082">
    <property type="entry name" value="COLLAGEN TRIPLE HELIX REPEAT"/>
    <property type="match status" value="1"/>
</dbReference>
<evidence type="ECO:0000256" key="4">
    <source>
        <dbReference type="ARBA" id="ARBA00022729"/>
    </source>
</evidence>
<dbReference type="AlphaFoldDB" id="A0A3Q3KE52"/>
<feature type="compositionally biased region" description="Pro residues" evidence="13">
    <location>
        <begin position="569"/>
        <end position="578"/>
    </location>
</feature>
<keyword evidence="9" id="KW-1015">Disulfide bond</keyword>
<evidence type="ECO:0000256" key="2">
    <source>
        <dbReference type="ARBA" id="ARBA00022525"/>
    </source>
</evidence>
<dbReference type="InterPro" id="IPR013320">
    <property type="entry name" value="ConA-like_dom_sf"/>
</dbReference>
<evidence type="ECO:0000256" key="11">
    <source>
        <dbReference type="ARBA" id="ARBA00023278"/>
    </source>
</evidence>
<dbReference type="GO" id="GO:0005581">
    <property type="term" value="C:collagen trimer"/>
    <property type="evidence" value="ECO:0007669"/>
    <property type="project" value="UniProtKB-KW"/>
</dbReference>
<keyword evidence="10" id="KW-0325">Glycoprotein</keyword>
<feature type="region of interest" description="Disordered" evidence="13">
    <location>
        <begin position="415"/>
        <end position="478"/>
    </location>
</feature>
<comment type="subcellular location">
    <subcellularLocation>
        <location evidence="1">Secreted</location>
        <location evidence="1">Extracellular space</location>
        <location evidence="1">Extracellular matrix</location>
    </subcellularLocation>
</comment>
<feature type="compositionally biased region" description="Basic and acidic residues" evidence="13">
    <location>
        <begin position="245"/>
        <end position="262"/>
    </location>
</feature>
<reference evidence="16" key="2">
    <citation type="submission" date="2025-09" db="UniProtKB">
        <authorList>
            <consortium name="Ensembl"/>
        </authorList>
    </citation>
    <scope>IDENTIFICATION</scope>
</reference>
<feature type="compositionally biased region" description="Low complexity" evidence="13">
    <location>
        <begin position="348"/>
        <end position="363"/>
    </location>
</feature>
<evidence type="ECO:0000256" key="13">
    <source>
        <dbReference type="SAM" id="MobiDB-lite"/>
    </source>
</evidence>
<dbReference type="InterPro" id="IPR045463">
    <property type="entry name" value="XV/XVIII_trimerization_dom"/>
</dbReference>
<evidence type="ECO:0000259" key="15">
    <source>
        <dbReference type="SMART" id="SM00210"/>
    </source>
</evidence>
<keyword evidence="6" id="KW-0130">Cell adhesion</keyword>
<dbReference type="InterPro" id="IPR010515">
    <property type="entry name" value="Collagenase_NC10/endostatin"/>
</dbReference>
<feature type="region of interest" description="Disordered" evidence="13">
    <location>
        <begin position="305"/>
        <end position="368"/>
    </location>
</feature>
<evidence type="ECO:0000256" key="3">
    <source>
        <dbReference type="ARBA" id="ARBA00022530"/>
    </source>
</evidence>
<dbReference type="PANTHER" id="PTHR24023">
    <property type="entry name" value="COLLAGEN ALPHA"/>
    <property type="match status" value="1"/>
</dbReference>
<evidence type="ECO:0000256" key="5">
    <source>
        <dbReference type="ARBA" id="ARBA00022737"/>
    </source>
</evidence>
<evidence type="ECO:0000256" key="12">
    <source>
        <dbReference type="ARBA" id="ARBA00061275"/>
    </source>
</evidence>
<dbReference type="Ensembl" id="ENSMALT00000027780.1">
    <property type="protein sequence ID" value="ENSMALP00000027278.1"/>
    <property type="gene ID" value="ENSMALG00000018754.1"/>
</dbReference>
<dbReference type="Proteomes" id="UP000261600">
    <property type="component" value="Unplaced"/>
</dbReference>
<keyword evidence="3" id="KW-0272">Extracellular matrix</keyword>
<evidence type="ECO:0000256" key="6">
    <source>
        <dbReference type="ARBA" id="ARBA00022889"/>
    </source>
</evidence>
<dbReference type="Gene3D" id="3.10.100.10">
    <property type="entry name" value="Mannose-Binding Protein A, subunit A"/>
    <property type="match status" value="1"/>
</dbReference>
<evidence type="ECO:0000256" key="1">
    <source>
        <dbReference type="ARBA" id="ARBA00004498"/>
    </source>
</evidence>
<dbReference type="FunFam" id="2.60.120.200:FF:000039">
    <property type="entry name" value="Collagen XV alpha 1 chain"/>
    <property type="match status" value="1"/>
</dbReference>
<feature type="compositionally biased region" description="Low complexity" evidence="13">
    <location>
        <begin position="445"/>
        <end position="454"/>
    </location>
</feature>
<evidence type="ECO:0000256" key="9">
    <source>
        <dbReference type="ARBA" id="ARBA00023157"/>
    </source>
</evidence>
<dbReference type="SMART" id="SM00210">
    <property type="entry name" value="TSPN"/>
    <property type="match status" value="1"/>
</dbReference>